<dbReference type="AlphaFoldDB" id="A0ABD2Z087"/>
<evidence type="ECO:0000256" key="1">
    <source>
        <dbReference type="ARBA" id="ARBA00009995"/>
    </source>
</evidence>
<evidence type="ECO:0008006" key="7">
    <source>
        <dbReference type="Google" id="ProtNLM"/>
    </source>
</evidence>
<evidence type="ECO:0000256" key="2">
    <source>
        <dbReference type="ARBA" id="ARBA00022679"/>
    </source>
</evidence>
<dbReference type="InterPro" id="IPR046831">
    <property type="entry name" value="Calmodulin_bind_N"/>
</dbReference>
<dbReference type="CDD" id="cd03784">
    <property type="entry name" value="GT1_Gtf-like"/>
    <property type="match status" value="1"/>
</dbReference>
<dbReference type="InterPro" id="IPR012416">
    <property type="entry name" value="CBP60"/>
</dbReference>
<evidence type="ECO:0000259" key="3">
    <source>
        <dbReference type="Pfam" id="PF07887"/>
    </source>
</evidence>
<keyword evidence="2" id="KW-0808">Transferase</keyword>
<dbReference type="Pfam" id="PF00201">
    <property type="entry name" value="UDPGT"/>
    <property type="match status" value="1"/>
</dbReference>
<evidence type="ECO:0000259" key="4">
    <source>
        <dbReference type="Pfam" id="PF20451"/>
    </source>
</evidence>
<dbReference type="FunFam" id="3.40.50.2000:FF:000019">
    <property type="entry name" value="Glycosyltransferase"/>
    <property type="match status" value="1"/>
</dbReference>
<feature type="domain" description="Calmodulin binding protein-like N-terminal" evidence="3">
    <location>
        <begin position="410"/>
        <end position="554"/>
    </location>
</feature>
<proteinExistence type="inferred from homology"/>
<name>A0ABD2Z087_9GENT</name>
<dbReference type="Gene3D" id="3.40.50.2000">
    <property type="entry name" value="Glycogen Phosphorylase B"/>
    <property type="match status" value="2"/>
</dbReference>
<evidence type="ECO:0000313" key="6">
    <source>
        <dbReference type="Proteomes" id="UP001630127"/>
    </source>
</evidence>
<reference evidence="5 6" key="1">
    <citation type="submission" date="2024-11" db="EMBL/GenBank/DDBJ databases">
        <title>A near-complete genome assembly of Cinchona calisaya.</title>
        <authorList>
            <person name="Lian D.C."/>
            <person name="Zhao X.W."/>
            <person name="Wei L."/>
        </authorList>
    </citation>
    <scope>NUCLEOTIDE SEQUENCE [LARGE SCALE GENOMIC DNA]</scope>
    <source>
        <tissue evidence="5">Nenye</tissue>
    </source>
</reference>
<feature type="domain" description="Calmodulin binding protein central" evidence="4">
    <location>
        <begin position="569"/>
        <end position="631"/>
    </location>
</feature>
<dbReference type="Pfam" id="PF20451">
    <property type="entry name" value="Calmod_bind_M"/>
    <property type="match status" value="1"/>
</dbReference>
<protein>
    <recommendedName>
        <fullName evidence="7">UDP-glycosyltransferases domain-containing protein</fullName>
    </recommendedName>
</protein>
<dbReference type="Pfam" id="PF07887">
    <property type="entry name" value="Calmodulin_bind"/>
    <property type="match status" value="1"/>
</dbReference>
<dbReference type="InterPro" id="IPR046830">
    <property type="entry name" value="Calmod_bind_M"/>
</dbReference>
<dbReference type="Proteomes" id="UP001630127">
    <property type="component" value="Unassembled WGS sequence"/>
</dbReference>
<dbReference type="SUPFAM" id="SSF53756">
    <property type="entry name" value="UDP-Glycosyltransferase/glycogen phosphorylase"/>
    <property type="match status" value="1"/>
</dbReference>
<keyword evidence="6" id="KW-1185">Reference proteome</keyword>
<dbReference type="GO" id="GO:0016757">
    <property type="term" value="F:glycosyltransferase activity"/>
    <property type="evidence" value="ECO:0007669"/>
    <property type="project" value="UniProtKB-ARBA"/>
</dbReference>
<comment type="caution">
    <text evidence="5">The sequence shown here is derived from an EMBL/GenBank/DDBJ whole genome shotgun (WGS) entry which is preliminary data.</text>
</comment>
<dbReference type="PANTHER" id="PTHR31713">
    <property type="entry name" value="OS02G0177800 PROTEIN"/>
    <property type="match status" value="1"/>
</dbReference>
<evidence type="ECO:0000313" key="5">
    <source>
        <dbReference type="EMBL" id="KAL3512930.1"/>
    </source>
</evidence>
<gene>
    <name evidence="5" type="ORF">ACH5RR_025647</name>
</gene>
<organism evidence="5 6">
    <name type="scientific">Cinchona calisaya</name>
    <dbReference type="NCBI Taxonomy" id="153742"/>
    <lineage>
        <taxon>Eukaryota</taxon>
        <taxon>Viridiplantae</taxon>
        <taxon>Streptophyta</taxon>
        <taxon>Embryophyta</taxon>
        <taxon>Tracheophyta</taxon>
        <taxon>Spermatophyta</taxon>
        <taxon>Magnoliopsida</taxon>
        <taxon>eudicotyledons</taxon>
        <taxon>Gunneridae</taxon>
        <taxon>Pentapetalae</taxon>
        <taxon>asterids</taxon>
        <taxon>lamiids</taxon>
        <taxon>Gentianales</taxon>
        <taxon>Rubiaceae</taxon>
        <taxon>Cinchonoideae</taxon>
        <taxon>Cinchoneae</taxon>
        <taxon>Cinchona</taxon>
    </lineage>
</organism>
<comment type="similarity">
    <text evidence="1">Belongs to the UDP-glycosyltransferase family.</text>
</comment>
<dbReference type="InterPro" id="IPR002213">
    <property type="entry name" value="UDP_glucos_trans"/>
</dbReference>
<dbReference type="PANTHER" id="PTHR31713:SF41">
    <property type="entry name" value="CALMODULIN-BINDING PROTEIN 60 A-LIKE"/>
    <property type="match status" value="1"/>
</dbReference>
<accession>A0ABD2Z087</accession>
<dbReference type="EMBL" id="JBJUIK010000011">
    <property type="protein sequence ID" value="KAL3512930.1"/>
    <property type="molecule type" value="Genomic_DNA"/>
</dbReference>
<sequence length="819" mass="92478">MLSLQRTKSTVCHNPLHSQAHASRWRKRHANLRWLRRRWIQGSLPVLKPILGVLSFPVDQERVPLILPGLPPLGLDELPSFLACSTYHDSAYLTAIMEKFRRLEENDWVFVNSFEELENQLAEAMPGLWPVQMVGPLVPSAYVDGPIAEDRAYGGSLLKSNDDHYLKWLDTKAPNTIIFVSFGSMAQIEIKQIEEIAYGLKSSKNRFLWVVKDSEQEKLPIQFLQSIDEMGCGKIVTWCNQVEILAHKSVGCFMTHCGWNSTLEAISLGVPRVAMPQWSDQPTNAKFAENVWRVGVSAKKGENGIVLREEIESKKKTQKMSQQVKQSEGSSKLLGLEQVNFSDFEGLMVFVSKKMEEFEDTMTQFKSRIGLLEQRMNQKIMELQYTVEKLLESTRSNPENKMHDTKQRCLKLQFNYDISSPILTGEQIRGEGGKVMQVSLVDNNAGTVVDFGPEASAKVEIVALEGDLNEWEGDTWTAEEFQSKIAGERKGKKSVLAGDVQLKLNKGIVSLSDVKFRSSQLHISGVFKLGARVVDTCRGSRVIEAMTKPFQVKDYRQKYNQKHQFPSASDEVWRLKNISKGGRIYERLASEEVNTVGDFNTLHLKDPEKLKRLFGLSEKKWEATVNHAQRCIPDKNINRCQENTGGVKAVGQTHASMLVAPAYEHEGVVSSGNEASLRQYSSHSLSAMEPEIGKFDHTKLNSAFVSSNPEMVDCDHTNLGTPFEDTLSSCNPTGCPRVTDFRNSSDSSLQGLDSYSTSNGPFIIEYSQEYNVSDLLDDVSAVPKKMWTILFHILRWRSRRKRIAAFEGNQHQKKQRVCI</sequence>